<dbReference type="Gene3D" id="2.60.120.620">
    <property type="entry name" value="q2cbj1_9rhob like domain"/>
    <property type="match status" value="1"/>
</dbReference>
<dbReference type="SMART" id="SM00671">
    <property type="entry name" value="SEL1"/>
    <property type="match status" value="3"/>
</dbReference>
<keyword evidence="2" id="KW-1185">Reference proteome</keyword>
<dbReference type="Proteomes" id="UP001642464">
    <property type="component" value="Unassembled WGS sequence"/>
</dbReference>
<dbReference type="InterPro" id="IPR005123">
    <property type="entry name" value="Oxoglu/Fe-dep_dioxygenase_dom"/>
</dbReference>
<name>A0ABP0LD22_9DINO</name>
<protein>
    <submittedName>
        <fullName evidence="1">Secretory immunoglobulin A-binding protein EsiB</fullName>
    </submittedName>
</protein>
<dbReference type="EMBL" id="CAXAMM010015380">
    <property type="protein sequence ID" value="CAK9036187.1"/>
    <property type="molecule type" value="Genomic_DNA"/>
</dbReference>
<comment type="caution">
    <text evidence="1">The sequence shown here is derived from an EMBL/GenBank/DDBJ whole genome shotgun (WGS) entry which is preliminary data.</text>
</comment>
<sequence length="368" mass="40754">MLQLWQVRLFLFSEAFNSLQVVSLEVSHVQLKPVSVGVSGVVMQGAEVSATAKPFFVLPQRLSEDLLVSALEEAQRLQMDDHEDEADWLPAYETYVMEKATMDTLDQGLRSAVIALEQAALPLVQKAYDCPTCVSCTGFVRRYLPQERMRVPPHFDITAYATIILPLSPPQNYTGGFFVQPTAHVDSRRFVPLGLGDLVVHDFTLNHGIEVLHGGRYSLILWISETLEACHGSHTPWHAQRARDGDAVAQHLLGMMFSHGNGAPQDDLRALEWTLLAATNGLANAQFSAGTMYFEGKGAPVDYNRSFYWYEKAAEQGDASAQIIVARMYWEGLGSPADSELAAYWYRLGSLQAAKGVALSGPQWLLYS</sequence>
<dbReference type="PANTHER" id="PTHR43628">
    <property type="entry name" value="ACTIVATOR OF C KINASE PROTEIN 1-RELATED"/>
    <property type="match status" value="1"/>
</dbReference>
<dbReference type="InterPro" id="IPR011990">
    <property type="entry name" value="TPR-like_helical_dom_sf"/>
</dbReference>
<evidence type="ECO:0000313" key="1">
    <source>
        <dbReference type="EMBL" id="CAK9036187.1"/>
    </source>
</evidence>
<dbReference type="SUPFAM" id="SSF81901">
    <property type="entry name" value="HCP-like"/>
    <property type="match status" value="1"/>
</dbReference>
<dbReference type="Pfam" id="PF08238">
    <property type="entry name" value="Sel1"/>
    <property type="match status" value="3"/>
</dbReference>
<gene>
    <name evidence="1" type="ORF">SCF082_LOCUS21629</name>
</gene>
<organism evidence="1 2">
    <name type="scientific">Durusdinium trenchii</name>
    <dbReference type="NCBI Taxonomy" id="1381693"/>
    <lineage>
        <taxon>Eukaryota</taxon>
        <taxon>Sar</taxon>
        <taxon>Alveolata</taxon>
        <taxon>Dinophyceae</taxon>
        <taxon>Suessiales</taxon>
        <taxon>Symbiodiniaceae</taxon>
        <taxon>Durusdinium</taxon>
    </lineage>
</organism>
<dbReference type="PANTHER" id="PTHR43628:SF1">
    <property type="entry name" value="CHITIN SYNTHASE REGULATORY FACTOR 2-RELATED"/>
    <property type="match status" value="1"/>
</dbReference>
<dbReference type="PROSITE" id="PS51471">
    <property type="entry name" value="FE2OG_OXY"/>
    <property type="match status" value="1"/>
</dbReference>
<accession>A0ABP0LD22</accession>
<dbReference type="InterPro" id="IPR052945">
    <property type="entry name" value="Mitotic_Regulator"/>
</dbReference>
<dbReference type="Gene3D" id="1.25.40.10">
    <property type="entry name" value="Tetratricopeptide repeat domain"/>
    <property type="match status" value="1"/>
</dbReference>
<evidence type="ECO:0000313" key="2">
    <source>
        <dbReference type="Proteomes" id="UP001642464"/>
    </source>
</evidence>
<dbReference type="InterPro" id="IPR006597">
    <property type="entry name" value="Sel1-like"/>
</dbReference>
<proteinExistence type="predicted"/>
<reference evidence="1 2" key="1">
    <citation type="submission" date="2024-02" db="EMBL/GenBank/DDBJ databases">
        <authorList>
            <person name="Chen Y."/>
            <person name="Shah S."/>
            <person name="Dougan E. K."/>
            <person name="Thang M."/>
            <person name="Chan C."/>
        </authorList>
    </citation>
    <scope>NUCLEOTIDE SEQUENCE [LARGE SCALE GENOMIC DNA]</scope>
</reference>